<evidence type="ECO:0000313" key="2">
    <source>
        <dbReference type="EMBL" id="QHT08851.1"/>
    </source>
</evidence>
<name>A0A6C0CX11_9ZZZZ</name>
<reference evidence="2" key="1">
    <citation type="journal article" date="2020" name="Nature">
        <title>Giant virus diversity and host interactions through global metagenomics.</title>
        <authorList>
            <person name="Schulz F."/>
            <person name="Roux S."/>
            <person name="Paez-Espino D."/>
            <person name="Jungbluth S."/>
            <person name="Walsh D.A."/>
            <person name="Denef V.J."/>
            <person name="McMahon K.D."/>
            <person name="Konstantinidis K.T."/>
            <person name="Eloe-Fadrosh E.A."/>
            <person name="Kyrpides N.C."/>
            <person name="Woyke T."/>
        </authorList>
    </citation>
    <scope>NUCLEOTIDE SEQUENCE</scope>
    <source>
        <strain evidence="2">GVMAG-M-3300023109-53</strain>
    </source>
</reference>
<feature type="transmembrane region" description="Helical" evidence="1">
    <location>
        <begin position="40"/>
        <end position="64"/>
    </location>
</feature>
<proteinExistence type="predicted"/>
<organism evidence="2">
    <name type="scientific">viral metagenome</name>
    <dbReference type="NCBI Taxonomy" id="1070528"/>
    <lineage>
        <taxon>unclassified sequences</taxon>
        <taxon>metagenomes</taxon>
        <taxon>organismal metagenomes</taxon>
    </lineage>
</organism>
<evidence type="ECO:0000256" key="1">
    <source>
        <dbReference type="SAM" id="Phobius"/>
    </source>
</evidence>
<feature type="transmembrane region" description="Helical" evidence="1">
    <location>
        <begin position="84"/>
        <end position="102"/>
    </location>
</feature>
<keyword evidence="1" id="KW-0812">Transmembrane</keyword>
<protein>
    <submittedName>
        <fullName evidence="2">Uncharacterized protein</fullName>
    </submittedName>
</protein>
<accession>A0A6C0CX11</accession>
<keyword evidence="1" id="KW-1133">Transmembrane helix</keyword>
<feature type="transmembrane region" description="Helical" evidence="1">
    <location>
        <begin position="6"/>
        <end position="28"/>
    </location>
</feature>
<dbReference type="EMBL" id="MN739502">
    <property type="protein sequence ID" value="QHT08851.1"/>
    <property type="molecule type" value="Genomic_DNA"/>
</dbReference>
<sequence>MFNYHILLISLISTIIFGVIDATIFLIGEETLQKILRQSFNFDIAMAELATGGFAAAVSIFIATFVSESIESKYKTIDHPLIDAMGIILGTIFIILIYKFFLKNNNT</sequence>
<dbReference type="AlphaFoldDB" id="A0A6C0CX11"/>
<keyword evidence="1" id="KW-0472">Membrane</keyword>